<evidence type="ECO:0000313" key="2">
    <source>
        <dbReference type="EMBL" id="MDN3923213.1"/>
    </source>
</evidence>
<accession>A0ABT8E057</accession>
<proteinExistence type="predicted"/>
<gene>
    <name evidence="2" type="ORF">QWJ38_23245</name>
</gene>
<dbReference type="Pfam" id="PF20008">
    <property type="entry name" value="DUF6429"/>
    <property type="match status" value="1"/>
</dbReference>
<sequence>MEYAELKVQETVLALLGVFEFDGGRAWKRYDFAVMEALHSQGLISDPHGRAESVRLTDEGMSRAKALAAELFGTSSNH</sequence>
<comment type="caution">
    <text evidence="2">The sequence shown here is derived from an EMBL/GenBank/DDBJ whole genome shotgun (WGS) entry which is preliminary data.</text>
</comment>
<evidence type="ECO:0000313" key="3">
    <source>
        <dbReference type="Proteomes" id="UP001228044"/>
    </source>
</evidence>
<keyword evidence="3" id="KW-1185">Reference proteome</keyword>
<evidence type="ECO:0000259" key="1">
    <source>
        <dbReference type="Pfam" id="PF20008"/>
    </source>
</evidence>
<dbReference type="InterPro" id="IPR045489">
    <property type="entry name" value="DUF6429"/>
</dbReference>
<dbReference type="RefSeq" id="WP_290361523.1">
    <property type="nucleotide sequence ID" value="NZ_JAUHHC010000008.1"/>
</dbReference>
<dbReference type="Proteomes" id="UP001228044">
    <property type="component" value="Unassembled WGS sequence"/>
</dbReference>
<feature type="domain" description="DUF6429" evidence="1">
    <location>
        <begin position="6"/>
        <end position="73"/>
    </location>
</feature>
<name>A0ABT8E057_9BURK</name>
<protein>
    <submittedName>
        <fullName evidence="2">DUF6429 family protein</fullName>
    </submittedName>
</protein>
<organism evidence="2 3">
    <name type="scientific">Roseateles violae</name>
    <dbReference type="NCBI Taxonomy" id="3058042"/>
    <lineage>
        <taxon>Bacteria</taxon>
        <taxon>Pseudomonadati</taxon>
        <taxon>Pseudomonadota</taxon>
        <taxon>Betaproteobacteria</taxon>
        <taxon>Burkholderiales</taxon>
        <taxon>Sphaerotilaceae</taxon>
        <taxon>Roseateles</taxon>
    </lineage>
</organism>
<reference evidence="2 3" key="1">
    <citation type="submission" date="2023-06" db="EMBL/GenBank/DDBJ databases">
        <title>Pelomonas sp. PFR6 16S ribosomal RNA gene Genome sequencing and assembly.</title>
        <authorList>
            <person name="Woo H."/>
        </authorList>
    </citation>
    <scope>NUCLEOTIDE SEQUENCE [LARGE SCALE GENOMIC DNA]</scope>
    <source>
        <strain evidence="2 3">PFR6</strain>
    </source>
</reference>
<dbReference type="EMBL" id="JAUHHC010000008">
    <property type="protein sequence ID" value="MDN3923213.1"/>
    <property type="molecule type" value="Genomic_DNA"/>
</dbReference>